<comment type="catalytic activity">
    <reaction evidence="5 8">
        <text>meso-2,6-diaminopimelate + H(+) = L-lysine + CO2</text>
        <dbReference type="Rhea" id="RHEA:15101"/>
        <dbReference type="ChEBI" id="CHEBI:15378"/>
        <dbReference type="ChEBI" id="CHEBI:16526"/>
        <dbReference type="ChEBI" id="CHEBI:32551"/>
        <dbReference type="ChEBI" id="CHEBI:57791"/>
        <dbReference type="EC" id="4.1.1.20"/>
    </reaction>
</comment>
<proteinExistence type="inferred from homology"/>
<comment type="subunit">
    <text evidence="5">Homodimer.</text>
</comment>
<sequence>MDHFTYKSGILHAEDVPLPRIAESVGTPFYVYSSATLEHHYRVITEAFTGQDAHVCFATKTNGNKAVLTLLGRLGAGADVVSVGEMRHAIAAGIPAKRVVFSGVGKTRDELTAALSLGIAQINVESEPELRALSEFASAMGTLAPVALRINPDVTADTHDKISTGRKENKFGIDWATAPALFRLANTLPGIDLKGVAVHIGSQILDLAPFRAAFLRLRELVLSLRGEGIALKRVDLGGGLGVPYHRDDPSSPAPSAYAALAKECFGDLGVTLILEPGRLIAGNAGLLVSRVVYVKEGAARKFLILDAGFNDLVRPAMYDAYHEILPVEQPAPDAPYEPLDVVGPICETGDLFARQRPLPPLAPDALVAFATAGAYGAAMSSTYNGRPLVPEVLVKGNRFDVVRRRPTLAEMTALESVPEWLK</sequence>
<dbReference type="HAMAP" id="MF_02120">
    <property type="entry name" value="LysA"/>
    <property type="match status" value="1"/>
</dbReference>
<evidence type="ECO:0000256" key="5">
    <source>
        <dbReference type="HAMAP-Rule" id="MF_02120"/>
    </source>
</evidence>
<evidence type="ECO:0000259" key="10">
    <source>
        <dbReference type="Pfam" id="PF02784"/>
    </source>
</evidence>
<keyword evidence="5" id="KW-0028">Amino-acid biosynthesis</keyword>
<feature type="binding site" evidence="5">
    <location>
        <position position="347"/>
    </location>
    <ligand>
        <name>substrate</name>
    </ligand>
</feature>
<feature type="active site" description="Proton donor" evidence="7">
    <location>
        <position position="346"/>
    </location>
</feature>
<dbReference type="PANTHER" id="PTHR43727:SF2">
    <property type="entry name" value="GROUP IV DECARBOXYLASE"/>
    <property type="match status" value="1"/>
</dbReference>
<evidence type="ECO:0000256" key="4">
    <source>
        <dbReference type="ARBA" id="ARBA00023239"/>
    </source>
</evidence>
<comment type="pathway">
    <text evidence="5 8">Amino-acid biosynthesis; L-lysine biosynthesis via DAP pathway; L-lysine from DL-2,6-diaminopimelate: step 1/1.</text>
</comment>
<dbReference type="EC" id="4.1.1.20" evidence="5 6"/>
<dbReference type="InterPro" id="IPR009006">
    <property type="entry name" value="Ala_racemase/Decarboxylase_C"/>
</dbReference>
<keyword evidence="3 5" id="KW-0663">Pyridoxal phosphate</keyword>
<feature type="domain" description="Orn/DAP/Arg decarboxylase 2 N-terminal" evidence="10">
    <location>
        <begin position="36"/>
        <end position="281"/>
    </location>
</feature>
<comment type="function">
    <text evidence="5">Specifically catalyzes the decarboxylation of meso-diaminopimelate (meso-DAP) to L-lysine.</text>
</comment>
<keyword evidence="12" id="KW-1185">Reference proteome</keyword>
<feature type="domain" description="Orn/DAP/Arg decarboxylase 2 C-terminal" evidence="9">
    <location>
        <begin position="29"/>
        <end position="373"/>
    </location>
</feature>
<protein>
    <recommendedName>
        <fullName evidence="5 6">Diaminopimelate decarboxylase</fullName>
        <shortName evidence="5">DAP decarboxylase</shortName>
        <shortName evidence="5">DAPDC</shortName>
        <ecNumber evidence="5 6">4.1.1.20</ecNumber>
    </recommendedName>
</protein>
<feature type="binding site" evidence="5">
    <location>
        <position position="318"/>
    </location>
    <ligand>
        <name>substrate</name>
    </ligand>
</feature>
<keyword evidence="4 5" id="KW-0456">Lyase</keyword>
<dbReference type="PANTHER" id="PTHR43727">
    <property type="entry name" value="DIAMINOPIMELATE DECARBOXYLASE"/>
    <property type="match status" value="1"/>
</dbReference>
<feature type="binding site" evidence="5">
    <location>
        <position position="239"/>
    </location>
    <ligand>
        <name>pyridoxal 5'-phosphate</name>
        <dbReference type="ChEBI" id="CHEBI:597326"/>
    </ligand>
</feature>
<feature type="modified residue" description="N6-(pyridoxal phosphate)lysine" evidence="5 7">
    <location>
        <position position="60"/>
    </location>
</feature>
<keyword evidence="5 8" id="KW-0457">Lysine biosynthesis</keyword>
<dbReference type="PATRIC" id="fig|1150469.3.peg.1693"/>
<dbReference type="Gene3D" id="2.40.37.10">
    <property type="entry name" value="Lyase, Ornithine Decarboxylase, Chain A, domain 1"/>
    <property type="match status" value="1"/>
</dbReference>
<evidence type="ECO:0000259" key="9">
    <source>
        <dbReference type="Pfam" id="PF00278"/>
    </source>
</evidence>
<dbReference type="HOGENOM" id="CLU_026444_0_0_5"/>
<reference evidence="11 12" key="1">
    <citation type="submission" date="2012-02" db="EMBL/GenBank/DDBJ databases">
        <title>Shotgun genome sequence of Phaeospirillum photometricum DSM 122.</title>
        <authorList>
            <person name="Duquesne K."/>
            <person name="Sturgis J."/>
        </authorList>
    </citation>
    <scope>NUCLEOTIDE SEQUENCE [LARGE SCALE GENOMIC DNA]</scope>
    <source>
        <strain evidence="12">DSM122</strain>
    </source>
</reference>
<feature type="binding site" evidence="5">
    <location>
        <position position="375"/>
    </location>
    <ligand>
        <name>substrate</name>
    </ligand>
</feature>
<dbReference type="KEGG" id="rpm:RSPPHO_01503"/>
<dbReference type="Proteomes" id="UP000033220">
    <property type="component" value="Chromosome DSM 122"/>
</dbReference>
<dbReference type="InterPro" id="IPR022644">
    <property type="entry name" value="De-COase2_N"/>
</dbReference>
<evidence type="ECO:0000256" key="1">
    <source>
        <dbReference type="ARBA" id="ARBA00001933"/>
    </source>
</evidence>
<dbReference type="Pfam" id="PF00278">
    <property type="entry name" value="Orn_DAP_Arg_deC"/>
    <property type="match status" value="1"/>
</dbReference>
<dbReference type="RefSeq" id="WP_014414768.1">
    <property type="nucleotide sequence ID" value="NC_017059.1"/>
</dbReference>
<dbReference type="UniPathway" id="UPA00034">
    <property type="reaction ID" value="UER00027"/>
</dbReference>
<dbReference type="eggNOG" id="COG0019">
    <property type="taxonomic scope" value="Bacteria"/>
</dbReference>
<feature type="binding site" evidence="5">
    <location>
        <position position="278"/>
    </location>
    <ligand>
        <name>substrate</name>
    </ligand>
</feature>
<comment type="cofactor">
    <cofactor evidence="1 5 7 8">
        <name>pyridoxal 5'-phosphate</name>
        <dbReference type="ChEBI" id="CHEBI:597326"/>
    </cofactor>
</comment>
<dbReference type="OrthoDB" id="9802241at2"/>
<evidence type="ECO:0000256" key="6">
    <source>
        <dbReference type="NCBIfam" id="TIGR01048"/>
    </source>
</evidence>
<dbReference type="Gene3D" id="3.20.20.10">
    <property type="entry name" value="Alanine racemase"/>
    <property type="match status" value="1"/>
</dbReference>
<dbReference type="PRINTS" id="PR01179">
    <property type="entry name" value="ODADCRBXLASE"/>
</dbReference>
<dbReference type="InterPro" id="IPR022643">
    <property type="entry name" value="De-COase2_C"/>
</dbReference>
<evidence type="ECO:0000256" key="8">
    <source>
        <dbReference type="RuleBase" id="RU003738"/>
    </source>
</evidence>
<dbReference type="Pfam" id="PF02784">
    <property type="entry name" value="Orn_Arg_deC_N"/>
    <property type="match status" value="1"/>
</dbReference>
<evidence type="ECO:0000256" key="7">
    <source>
        <dbReference type="PIRSR" id="PIRSR600183-50"/>
    </source>
</evidence>
<dbReference type="AlphaFoldDB" id="H6SJG4"/>
<dbReference type="FunFam" id="3.20.20.10:FF:000003">
    <property type="entry name" value="Diaminopimelate decarboxylase"/>
    <property type="match status" value="1"/>
</dbReference>
<dbReference type="SUPFAM" id="SSF51419">
    <property type="entry name" value="PLP-binding barrel"/>
    <property type="match status" value="1"/>
</dbReference>
<dbReference type="GO" id="GO:0008836">
    <property type="term" value="F:diaminopimelate decarboxylase activity"/>
    <property type="evidence" value="ECO:0007669"/>
    <property type="project" value="UniProtKB-UniRule"/>
</dbReference>
<evidence type="ECO:0000313" key="12">
    <source>
        <dbReference type="Proteomes" id="UP000033220"/>
    </source>
</evidence>
<dbReference type="SUPFAM" id="SSF50621">
    <property type="entry name" value="Alanine racemase C-terminal domain-like"/>
    <property type="match status" value="1"/>
</dbReference>
<evidence type="ECO:0000256" key="3">
    <source>
        <dbReference type="ARBA" id="ARBA00022898"/>
    </source>
</evidence>
<dbReference type="InterPro" id="IPR000183">
    <property type="entry name" value="Orn/DAP/Arg_de-COase"/>
</dbReference>
<evidence type="ECO:0000256" key="2">
    <source>
        <dbReference type="ARBA" id="ARBA00022793"/>
    </source>
</evidence>
<organism evidence="11 12">
    <name type="scientific">Pararhodospirillum photometricum DSM 122</name>
    <dbReference type="NCBI Taxonomy" id="1150469"/>
    <lineage>
        <taxon>Bacteria</taxon>
        <taxon>Pseudomonadati</taxon>
        <taxon>Pseudomonadota</taxon>
        <taxon>Alphaproteobacteria</taxon>
        <taxon>Rhodospirillales</taxon>
        <taxon>Rhodospirillaceae</taxon>
        <taxon>Pararhodospirillum</taxon>
    </lineage>
</organism>
<dbReference type="STRING" id="1150469.RSPPHO_01503"/>
<feature type="binding site" evidence="5">
    <location>
        <position position="375"/>
    </location>
    <ligand>
        <name>pyridoxal 5'-phosphate</name>
        <dbReference type="ChEBI" id="CHEBI:597326"/>
    </ligand>
</feature>
<feature type="binding site" evidence="5">
    <location>
        <begin position="275"/>
        <end position="278"/>
    </location>
    <ligand>
        <name>pyridoxal 5'-phosphate</name>
        <dbReference type="ChEBI" id="CHEBI:597326"/>
    </ligand>
</feature>
<accession>H6SJG4</accession>
<keyword evidence="2 5" id="KW-0210">Decarboxylase</keyword>
<comment type="similarity">
    <text evidence="5">Belongs to the Orn/Lys/Arg decarboxylase class-II family. LysA subfamily.</text>
</comment>
<gene>
    <name evidence="5" type="primary">lysA</name>
    <name evidence="11" type="ORF">RSPPHO_01503</name>
</gene>
<name>H6SJG4_PARPM</name>
<feature type="binding site" evidence="5">
    <location>
        <position position="314"/>
    </location>
    <ligand>
        <name>substrate</name>
    </ligand>
</feature>
<dbReference type="EMBL" id="HE663493">
    <property type="protein sequence ID" value="CCG08129.1"/>
    <property type="molecule type" value="Genomic_DNA"/>
</dbReference>
<dbReference type="InterPro" id="IPR002986">
    <property type="entry name" value="DAP_deCOOHase_LysA"/>
</dbReference>
<dbReference type="CDD" id="cd06828">
    <property type="entry name" value="PLPDE_III_DapDC"/>
    <property type="match status" value="1"/>
</dbReference>
<dbReference type="NCBIfam" id="TIGR01048">
    <property type="entry name" value="lysA"/>
    <property type="match status" value="1"/>
</dbReference>
<evidence type="ECO:0000313" key="11">
    <source>
        <dbReference type="EMBL" id="CCG08129.1"/>
    </source>
</evidence>
<dbReference type="InterPro" id="IPR029066">
    <property type="entry name" value="PLP-binding_barrel"/>
</dbReference>
<dbReference type="PRINTS" id="PR01181">
    <property type="entry name" value="DAPDCRBXLASE"/>
</dbReference>
<dbReference type="GO" id="GO:0009089">
    <property type="term" value="P:lysine biosynthetic process via diaminopimelate"/>
    <property type="evidence" value="ECO:0007669"/>
    <property type="project" value="UniProtKB-UniRule"/>
</dbReference>
<dbReference type="GO" id="GO:0030170">
    <property type="term" value="F:pyridoxal phosphate binding"/>
    <property type="evidence" value="ECO:0007669"/>
    <property type="project" value="UniProtKB-UniRule"/>
</dbReference>